<evidence type="ECO:0000256" key="1">
    <source>
        <dbReference type="SAM" id="MobiDB-lite"/>
    </source>
</evidence>
<feature type="non-terminal residue" evidence="2">
    <location>
        <position position="349"/>
    </location>
</feature>
<feature type="compositionally biased region" description="Low complexity" evidence="1">
    <location>
        <begin position="211"/>
        <end position="221"/>
    </location>
</feature>
<name>A0ABN9SRJ1_9DINO</name>
<feature type="region of interest" description="Disordered" evidence="1">
    <location>
        <begin position="149"/>
        <end position="183"/>
    </location>
</feature>
<sequence length="349" mass="38492">MAAATPVWTSLIAFCFEGDKGHLMNNQAMHPHSRYAVRGDLASLLVHWDDVLERLVAIAESSSAAAALPRDGETLTHSIRFEFWMKDKDLSKHLKHMRLRARVVLQLDWELTDRGHPAFCKAAAGDPATIRAAKEAFERRVKQRYPWLGTSGDADGAAPPNVEKATVVAEPPRSSARENEHATPALASTDVASVFDDARPTPCAPTDATWQGASGQRQQRSMGGGPVAPCVADAAMLEQWNGKYPAIAFPRTLLRQSGGPDFTRAWRNGADVVHRRRATGRSEEVENWPSIGMGMWLAGMRRRVKHQIRSDWLVVPGMRNAHFRFLGFTANSGSNAREYQDEDGSAFAE</sequence>
<gene>
    <name evidence="2" type="ORF">PCOR1329_LOCUS31954</name>
</gene>
<proteinExistence type="predicted"/>
<feature type="region of interest" description="Disordered" evidence="1">
    <location>
        <begin position="205"/>
        <end position="225"/>
    </location>
</feature>
<keyword evidence="3" id="KW-1185">Reference proteome</keyword>
<evidence type="ECO:0000313" key="2">
    <source>
        <dbReference type="EMBL" id="CAK0834564.1"/>
    </source>
</evidence>
<accession>A0ABN9SRJ1</accession>
<dbReference type="Proteomes" id="UP001189429">
    <property type="component" value="Unassembled WGS sequence"/>
</dbReference>
<organism evidence="2 3">
    <name type="scientific">Prorocentrum cordatum</name>
    <dbReference type="NCBI Taxonomy" id="2364126"/>
    <lineage>
        <taxon>Eukaryota</taxon>
        <taxon>Sar</taxon>
        <taxon>Alveolata</taxon>
        <taxon>Dinophyceae</taxon>
        <taxon>Prorocentrales</taxon>
        <taxon>Prorocentraceae</taxon>
        <taxon>Prorocentrum</taxon>
    </lineage>
</organism>
<evidence type="ECO:0000313" key="3">
    <source>
        <dbReference type="Proteomes" id="UP001189429"/>
    </source>
</evidence>
<protein>
    <submittedName>
        <fullName evidence="2">Uncharacterized protein</fullName>
    </submittedName>
</protein>
<dbReference type="EMBL" id="CAUYUJ010012780">
    <property type="protein sequence ID" value="CAK0834564.1"/>
    <property type="molecule type" value="Genomic_DNA"/>
</dbReference>
<comment type="caution">
    <text evidence="2">The sequence shown here is derived from an EMBL/GenBank/DDBJ whole genome shotgun (WGS) entry which is preliminary data.</text>
</comment>
<reference evidence="2" key="1">
    <citation type="submission" date="2023-10" db="EMBL/GenBank/DDBJ databases">
        <authorList>
            <person name="Chen Y."/>
            <person name="Shah S."/>
            <person name="Dougan E. K."/>
            <person name="Thang M."/>
            <person name="Chan C."/>
        </authorList>
    </citation>
    <scope>NUCLEOTIDE SEQUENCE [LARGE SCALE GENOMIC DNA]</scope>
</reference>